<name>A0AAW1TGC0_9CHLO</name>
<dbReference type="Proteomes" id="UP001485043">
    <property type="component" value="Unassembled WGS sequence"/>
</dbReference>
<reference evidence="2 3" key="1">
    <citation type="journal article" date="2024" name="Nat. Commun.">
        <title>Phylogenomics reveals the evolutionary origins of lichenization in chlorophyte algae.</title>
        <authorList>
            <person name="Puginier C."/>
            <person name="Libourel C."/>
            <person name="Otte J."/>
            <person name="Skaloud P."/>
            <person name="Haon M."/>
            <person name="Grisel S."/>
            <person name="Petersen M."/>
            <person name="Berrin J.G."/>
            <person name="Delaux P.M."/>
            <person name="Dal Grande F."/>
            <person name="Keller J."/>
        </authorList>
    </citation>
    <scope>NUCLEOTIDE SEQUENCE [LARGE SCALE GENOMIC DNA]</scope>
    <source>
        <strain evidence="2 3">SAG 2523</strain>
    </source>
</reference>
<comment type="caution">
    <text evidence="2">The sequence shown here is derived from an EMBL/GenBank/DDBJ whole genome shotgun (WGS) entry which is preliminary data.</text>
</comment>
<dbReference type="EMBL" id="JALJOV010000006">
    <property type="protein sequence ID" value="KAK9868931.1"/>
    <property type="molecule type" value="Genomic_DNA"/>
</dbReference>
<feature type="region of interest" description="Disordered" evidence="1">
    <location>
        <begin position="118"/>
        <end position="171"/>
    </location>
</feature>
<accession>A0AAW1TGC0</accession>
<evidence type="ECO:0000313" key="2">
    <source>
        <dbReference type="EMBL" id="KAK9868931.1"/>
    </source>
</evidence>
<feature type="region of interest" description="Disordered" evidence="1">
    <location>
        <begin position="1"/>
        <end position="40"/>
    </location>
</feature>
<sequence>MQARDVHAEGSRRPVALPGQQGGKVHPQGATGSAPADQFYGRWTPTPCTIDSLKVLSADPTSAKRRLIHAAARFQHRFADAETPGANPFHGPSTFSQHRLEELQLFIQPRLDAMAEEAEQRRQAEEQARLHALRQQQSRQEPTEPAGLLKQPQQQSLGQPRGSDDKFLDALRGAEAANARLASKARKRCS</sequence>
<evidence type="ECO:0000313" key="3">
    <source>
        <dbReference type="Proteomes" id="UP001485043"/>
    </source>
</evidence>
<dbReference type="AlphaFoldDB" id="A0AAW1TGC0"/>
<organism evidence="2 3">
    <name type="scientific">Apatococcus fuscideae</name>
    <dbReference type="NCBI Taxonomy" id="2026836"/>
    <lineage>
        <taxon>Eukaryota</taxon>
        <taxon>Viridiplantae</taxon>
        <taxon>Chlorophyta</taxon>
        <taxon>core chlorophytes</taxon>
        <taxon>Trebouxiophyceae</taxon>
        <taxon>Chlorellales</taxon>
        <taxon>Chlorellaceae</taxon>
        <taxon>Apatococcus</taxon>
    </lineage>
</organism>
<protein>
    <submittedName>
        <fullName evidence="2">Uncharacterized protein</fullName>
    </submittedName>
</protein>
<feature type="compositionally biased region" description="Basic and acidic residues" evidence="1">
    <location>
        <begin position="118"/>
        <end position="129"/>
    </location>
</feature>
<evidence type="ECO:0000256" key="1">
    <source>
        <dbReference type="SAM" id="MobiDB-lite"/>
    </source>
</evidence>
<feature type="compositionally biased region" description="Basic and acidic residues" evidence="1">
    <location>
        <begin position="1"/>
        <end position="12"/>
    </location>
</feature>
<gene>
    <name evidence="2" type="ORF">WJX84_012020</name>
</gene>
<keyword evidence="3" id="KW-1185">Reference proteome</keyword>
<proteinExistence type="predicted"/>